<comment type="caution">
    <text evidence="1">The sequence shown here is derived from an EMBL/GenBank/DDBJ whole genome shotgun (WGS) entry which is preliminary data.</text>
</comment>
<protein>
    <submittedName>
        <fullName evidence="1">Uncharacterized protein</fullName>
    </submittedName>
</protein>
<feature type="non-terminal residue" evidence="1">
    <location>
        <position position="70"/>
    </location>
</feature>
<name>W1WDE0_9ZZZZ</name>
<dbReference type="EMBL" id="AZMM01018942">
    <property type="protein sequence ID" value="ETJ15941.1"/>
    <property type="molecule type" value="Genomic_DNA"/>
</dbReference>
<dbReference type="AlphaFoldDB" id="W1WDE0"/>
<feature type="non-terminal residue" evidence="1">
    <location>
        <position position="1"/>
    </location>
</feature>
<accession>W1WDE0</accession>
<gene>
    <name evidence="1" type="ORF">Q604_UNBc4C00161G0001</name>
</gene>
<organism evidence="1">
    <name type="scientific">human gut metagenome</name>
    <dbReference type="NCBI Taxonomy" id="408170"/>
    <lineage>
        <taxon>unclassified sequences</taxon>
        <taxon>metagenomes</taxon>
        <taxon>organismal metagenomes</taxon>
    </lineage>
</organism>
<sequence length="70" mass="8262">KKKSADKAWKVHFQTHFYIVADEDAPDGCSGYLTCPLWKVLHSRWFQELLIMRNFDLSPLYRSAIGFDRL</sequence>
<reference evidence="1" key="1">
    <citation type="submission" date="2013-12" db="EMBL/GenBank/DDBJ databases">
        <title>A Varibaculum cambriense genome reconstructed from a premature infant gut community with otherwise low bacterial novelty that shifts toward anaerobic metabolism during the third week of life.</title>
        <authorList>
            <person name="Brown C.T."/>
            <person name="Sharon I."/>
            <person name="Thomas B.C."/>
            <person name="Castelle C.J."/>
            <person name="Morowitz M.J."/>
            <person name="Banfield J.F."/>
        </authorList>
    </citation>
    <scope>NUCLEOTIDE SEQUENCE</scope>
</reference>
<proteinExistence type="predicted"/>
<evidence type="ECO:0000313" key="1">
    <source>
        <dbReference type="EMBL" id="ETJ15941.1"/>
    </source>
</evidence>